<sequence length="146" mass="15047">MNHSKTFLTSNFTKPHQPSSADPKPARPPTDCDTTHGAHSKPEKPPKPSDLSIPPSHSRSLSDGNTIDLTDGSPSGGRASGFPPGNFLSASREMVAGFGGDKTPSPATPHSPSLLTRACLPAPPLPPVSASERHGSSSSCSESTDL</sequence>
<name>A0A3Q0IXP2_DIACI</name>
<dbReference type="RefSeq" id="XP_026680989.1">
    <property type="nucleotide sequence ID" value="XM_026825188.1"/>
</dbReference>
<feature type="region of interest" description="Disordered" evidence="1">
    <location>
        <begin position="1"/>
        <end position="146"/>
    </location>
</feature>
<proteinExistence type="predicted"/>
<feature type="compositionally biased region" description="Basic and acidic residues" evidence="1">
    <location>
        <begin position="33"/>
        <end position="47"/>
    </location>
</feature>
<dbReference type="GeneID" id="113468355"/>
<dbReference type="PaxDb" id="121845-A0A3Q0IXP2"/>
<gene>
    <name evidence="3" type="primary">LOC113468355</name>
</gene>
<evidence type="ECO:0000313" key="2">
    <source>
        <dbReference type="Proteomes" id="UP000079169"/>
    </source>
</evidence>
<dbReference type="Proteomes" id="UP000079169">
    <property type="component" value="Unplaced"/>
</dbReference>
<dbReference type="AlphaFoldDB" id="A0A3Q0IXP2"/>
<feature type="compositionally biased region" description="Polar residues" evidence="1">
    <location>
        <begin position="55"/>
        <end position="68"/>
    </location>
</feature>
<accession>A0A3Q0IXP2</accession>
<organism evidence="2 3">
    <name type="scientific">Diaphorina citri</name>
    <name type="common">Asian citrus psyllid</name>
    <dbReference type="NCBI Taxonomy" id="121845"/>
    <lineage>
        <taxon>Eukaryota</taxon>
        <taxon>Metazoa</taxon>
        <taxon>Ecdysozoa</taxon>
        <taxon>Arthropoda</taxon>
        <taxon>Hexapoda</taxon>
        <taxon>Insecta</taxon>
        <taxon>Pterygota</taxon>
        <taxon>Neoptera</taxon>
        <taxon>Paraneoptera</taxon>
        <taxon>Hemiptera</taxon>
        <taxon>Sternorrhyncha</taxon>
        <taxon>Psylloidea</taxon>
        <taxon>Psyllidae</taxon>
        <taxon>Diaphorininae</taxon>
        <taxon>Diaphorina</taxon>
    </lineage>
</organism>
<evidence type="ECO:0000313" key="3">
    <source>
        <dbReference type="RefSeq" id="XP_026680989.1"/>
    </source>
</evidence>
<feature type="compositionally biased region" description="Polar residues" evidence="1">
    <location>
        <begin position="1"/>
        <end position="20"/>
    </location>
</feature>
<reference evidence="3" key="1">
    <citation type="submission" date="2025-08" db="UniProtKB">
        <authorList>
            <consortium name="RefSeq"/>
        </authorList>
    </citation>
    <scope>IDENTIFICATION</scope>
</reference>
<protein>
    <submittedName>
        <fullName evidence="3">Uncharacterized protein LOC113468355</fullName>
    </submittedName>
</protein>
<keyword evidence="2" id="KW-1185">Reference proteome</keyword>
<dbReference type="KEGG" id="dci:113468355"/>
<feature type="compositionally biased region" description="Low complexity" evidence="1">
    <location>
        <begin position="136"/>
        <end position="146"/>
    </location>
</feature>
<evidence type="ECO:0000256" key="1">
    <source>
        <dbReference type="SAM" id="MobiDB-lite"/>
    </source>
</evidence>